<organism evidence="2 3">
    <name type="scientific">Larkinella knui</name>
    <dbReference type="NCBI Taxonomy" id="2025310"/>
    <lineage>
        <taxon>Bacteria</taxon>
        <taxon>Pseudomonadati</taxon>
        <taxon>Bacteroidota</taxon>
        <taxon>Cytophagia</taxon>
        <taxon>Cytophagales</taxon>
        <taxon>Spirosomataceae</taxon>
        <taxon>Larkinella</taxon>
    </lineage>
</organism>
<feature type="transmembrane region" description="Helical" evidence="1">
    <location>
        <begin position="122"/>
        <end position="143"/>
    </location>
</feature>
<evidence type="ECO:0000313" key="3">
    <source>
        <dbReference type="Proteomes" id="UP000274271"/>
    </source>
</evidence>
<dbReference type="AlphaFoldDB" id="A0A3P1C9F2"/>
<protein>
    <submittedName>
        <fullName evidence="2">Uncharacterized protein</fullName>
    </submittedName>
</protein>
<sequence>MALTPDQLTAIDRHLRKENWLLNEDLIAELTDHYANGIADQLATGVPFELAMSDIHKGFGGRKGLLKMEEDYQATQAKGNMRLLRTILVSYFSMPRLGITILFSLVIYGLNVMFPLLLKSDYTGFALATIAFISYCFAFRRLLYWNKTGFGRNDLANLVLQGFNALFLSFFYLRLFLPDKILLNLHPALTTLLGIVFFLYEASTLELLMQHKSNRLKRVKS</sequence>
<accession>A0A3P1C9F2</accession>
<keyword evidence="1" id="KW-0812">Transmembrane</keyword>
<gene>
    <name evidence="2" type="ORF">EHT87_30890</name>
</gene>
<proteinExistence type="predicted"/>
<evidence type="ECO:0000256" key="1">
    <source>
        <dbReference type="SAM" id="Phobius"/>
    </source>
</evidence>
<dbReference type="RefSeq" id="WP_124910669.1">
    <property type="nucleotide sequence ID" value="NZ_RQJP01000008.1"/>
</dbReference>
<name>A0A3P1C9F2_9BACT</name>
<feature type="transmembrane region" description="Helical" evidence="1">
    <location>
        <begin position="185"/>
        <end position="208"/>
    </location>
</feature>
<evidence type="ECO:0000313" key="2">
    <source>
        <dbReference type="EMBL" id="RRB09928.1"/>
    </source>
</evidence>
<comment type="caution">
    <text evidence="2">The sequence shown here is derived from an EMBL/GenBank/DDBJ whole genome shotgun (WGS) entry which is preliminary data.</text>
</comment>
<reference evidence="2 3" key="1">
    <citation type="submission" date="2018-11" db="EMBL/GenBank/DDBJ databases">
        <authorList>
            <person name="Zhou Z."/>
            <person name="Wang G."/>
        </authorList>
    </citation>
    <scope>NUCLEOTIDE SEQUENCE [LARGE SCALE GENOMIC DNA]</scope>
    <source>
        <strain evidence="2 3">KCTC42998</strain>
    </source>
</reference>
<feature type="transmembrane region" description="Helical" evidence="1">
    <location>
        <begin position="88"/>
        <end position="110"/>
    </location>
</feature>
<keyword evidence="1" id="KW-0472">Membrane</keyword>
<keyword evidence="3" id="KW-1185">Reference proteome</keyword>
<dbReference type="Proteomes" id="UP000274271">
    <property type="component" value="Unassembled WGS sequence"/>
</dbReference>
<keyword evidence="1" id="KW-1133">Transmembrane helix</keyword>
<dbReference type="EMBL" id="RQJP01000008">
    <property type="protein sequence ID" value="RRB09928.1"/>
    <property type="molecule type" value="Genomic_DNA"/>
</dbReference>
<dbReference type="OrthoDB" id="949201at2"/>
<feature type="transmembrane region" description="Helical" evidence="1">
    <location>
        <begin position="155"/>
        <end position="173"/>
    </location>
</feature>